<reference evidence="2 3" key="1">
    <citation type="submission" date="2020-03" db="EMBL/GenBank/DDBJ databases">
        <title>Dissostichus mawsoni Genome sequencing and assembly.</title>
        <authorList>
            <person name="Park H."/>
        </authorList>
    </citation>
    <scope>NUCLEOTIDE SEQUENCE [LARGE SCALE GENOMIC DNA]</scope>
    <source>
        <strain evidence="2">DM0001</strain>
        <tissue evidence="2">Muscle</tissue>
    </source>
</reference>
<evidence type="ECO:0000313" key="3">
    <source>
        <dbReference type="Proteomes" id="UP000518266"/>
    </source>
</evidence>
<protein>
    <submittedName>
        <fullName evidence="2">Uncharacterized protein</fullName>
    </submittedName>
</protein>
<keyword evidence="1" id="KW-0732">Signal</keyword>
<organism evidence="2 3">
    <name type="scientific">Dissostichus mawsoni</name>
    <name type="common">Antarctic cod</name>
    <dbReference type="NCBI Taxonomy" id="36200"/>
    <lineage>
        <taxon>Eukaryota</taxon>
        <taxon>Metazoa</taxon>
        <taxon>Chordata</taxon>
        <taxon>Craniata</taxon>
        <taxon>Vertebrata</taxon>
        <taxon>Euteleostomi</taxon>
        <taxon>Actinopterygii</taxon>
        <taxon>Neopterygii</taxon>
        <taxon>Teleostei</taxon>
        <taxon>Neoteleostei</taxon>
        <taxon>Acanthomorphata</taxon>
        <taxon>Eupercaria</taxon>
        <taxon>Perciformes</taxon>
        <taxon>Notothenioidei</taxon>
        <taxon>Nototheniidae</taxon>
        <taxon>Dissostichus</taxon>
    </lineage>
</organism>
<proteinExistence type="predicted"/>
<dbReference type="AlphaFoldDB" id="A0A7J5YFW2"/>
<dbReference type="EMBL" id="JAAKFY010000013">
    <property type="protein sequence ID" value="KAF3848043.1"/>
    <property type="molecule type" value="Genomic_DNA"/>
</dbReference>
<gene>
    <name evidence="2" type="ORF">F7725_021071</name>
</gene>
<sequence>MLKKKNIWLILFFFFLCTAGLEQTVVCTCSLRPGEGATVCSPGPIVHVLVSKICNNLLHQVHVFT</sequence>
<feature type="chain" id="PRO_5029695804" evidence="1">
    <location>
        <begin position="24"/>
        <end position="65"/>
    </location>
</feature>
<evidence type="ECO:0000313" key="2">
    <source>
        <dbReference type="EMBL" id="KAF3848043.1"/>
    </source>
</evidence>
<dbReference type="Proteomes" id="UP000518266">
    <property type="component" value="Unassembled WGS sequence"/>
</dbReference>
<comment type="caution">
    <text evidence="2">The sequence shown here is derived from an EMBL/GenBank/DDBJ whole genome shotgun (WGS) entry which is preliminary data.</text>
</comment>
<name>A0A7J5YFW2_DISMA</name>
<evidence type="ECO:0000256" key="1">
    <source>
        <dbReference type="SAM" id="SignalP"/>
    </source>
</evidence>
<keyword evidence="3" id="KW-1185">Reference proteome</keyword>
<feature type="signal peptide" evidence="1">
    <location>
        <begin position="1"/>
        <end position="23"/>
    </location>
</feature>
<accession>A0A7J5YFW2</accession>